<dbReference type="PANTHER" id="PTHR22754">
    <property type="entry name" value="DISCO-INTERACTING PROTEIN 2 DIP2 -RELATED"/>
    <property type="match status" value="1"/>
</dbReference>
<dbReference type="Gene3D" id="2.160.10.10">
    <property type="entry name" value="Hexapeptide repeat proteins"/>
    <property type="match status" value="1"/>
</dbReference>
<dbReference type="InterPro" id="IPR045851">
    <property type="entry name" value="AMP-bd_C_sf"/>
</dbReference>
<dbReference type="InterPro" id="IPR002937">
    <property type="entry name" value="Amino_oxidase"/>
</dbReference>
<dbReference type="SUPFAM" id="SSF51161">
    <property type="entry name" value="Trimeric LpxA-like enzymes"/>
    <property type="match status" value="1"/>
</dbReference>
<evidence type="ECO:0000259" key="5">
    <source>
        <dbReference type="PROSITE" id="PS50075"/>
    </source>
</evidence>
<dbReference type="CDD" id="cd05931">
    <property type="entry name" value="FAAL"/>
    <property type="match status" value="1"/>
</dbReference>
<dbReference type="Gene3D" id="3.30.70.1990">
    <property type="match status" value="1"/>
</dbReference>
<dbReference type="PANTHER" id="PTHR22754:SF32">
    <property type="entry name" value="DISCO-INTERACTING PROTEIN 2"/>
    <property type="match status" value="1"/>
</dbReference>
<gene>
    <name evidence="6" type="ORF">AYBTSS11_LOCUS16207</name>
</gene>
<dbReference type="InterPro" id="IPR009081">
    <property type="entry name" value="PP-bd_ACP"/>
</dbReference>
<dbReference type="InterPro" id="IPR036736">
    <property type="entry name" value="ACP-like_sf"/>
</dbReference>
<keyword evidence="1" id="KW-0596">Phosphopantetheine</keyword>
<evidence type="ECO:0000256" key="4">
    <source>
        <dbReference type="SAM" id="Phobius"/>
    </source>
</evidence>
<dbReference type="PROSITE" id="PS00012">
    <property type="entry name" value="PHOSPHOPANTETHEINE"/>
    <property type="match status" value="1"/>
</dbReference>
<dbReference type="Proteomes" id="UP001189624">
    <property type="component" value="Chromosome 5"/>
</dbReference>
<keyword evidence="4" id="KW-0812">Transmembrane</keyword>
<dbReference type="Gene3D" id="3.50.50.60">
    <property type="entry name" value="FAD/NAD(P)-binding domain"/>
    <property type="match status" value="1"/>
</dbReference>
<dbReference type="Pfam" id="PF00550">
    <property type="entry name" value="PP-binding"/>
    <property type="match status" value="1"/>
</dbReference>
<keyword evidence="7" id="KW-1185">Reference proteome</keyword>
<evidence type="ECO:0000313" key="7">
    <source>
        <dbReference type="Proteomes" id="UP001189624"/>
    </source>
</evidence>
<dbReference type="InterPro" id="IPR011004">
    <property type="entry name" value="Trimer_LpxA-like_sf"/>
</dbReference>
<keyword evidence="2" id="KW-0597">Phosphoprotein</keyword>
<evidence type="ECO:0000256" key="2">
    <source>
        <dbReference type="ARBA" id="ARBA00022553"/>
    </source>
</evidence>
<feature type="domain" description="Carrier" evidence="5">
    <location>
        <begin position="1129"/>
        <end position="1203"/>
    </location>
</feature>
<organism evidence="6 7">
    <name type="scientific">Sphenostylis stenocarpa</name>
    <dbReference type="NCBI Taxonomy" id="92480"/>
    <lineage>
        <taxon>Eukaryota</taxon>
        <taxon>Viridiplantae</taxon>
        <taxon>Streptophyta</taxon>
        <taxon>Embryophyta</taxon>
        <taxon>Tracheophyta</taxon>
        <taxon>Spermatophyta</taxon>
        <taxon>Magnoliopsida</taxon>
        <taxon>eudicotyledons</taxon>
        <taxon>Gunneridae</taxon>
        <taxon>Pentapetalae</taxon>
        <taxon>rosids</taxon>
        <taxon>fabids</taxon>
        <taxon>Fabales</taxon>
        <taxon>Fabaceae</taxon>
        <taxon>Papilionoideae</taxon>
        <taxon>50 kb inversion clade</taxon>
        <taxon>NPAAA clade</taxon>
        <taxon>indigoferoid/millettioid clade</taxon>
        <taxon>Phaseoleae</taxon>
        <taxon>Sphenostylis</taxon>
    </lineage>
</organism>
<dbReference type="InterPro" id="IPR036188">
    <property type="entry name" value="FAD/NAD-bd_sf"/>
</dbReference>
<dbReference type="PROSITE" id="PS00455">
    <property type="entry name" value="AMP_BINDING"/>
    <property type="match status" value="1"/>
</dbReference>
<sequence>MDPEKSVEDQFSKLHPSMPVNTKIGIVGAGPSGLSAAYALARLGYNNITVLEKHHSVGGMCESVEIEGRVYDLGGQVLAASSAPIIFHLAKETGSPLEEMDSHKLAVIDSSSGKYQDVKVADDYVSVMSLTLAIQEKVKNSGRLGVHAVSEVASDLAPDYLELHGLKSVPKSVAYGYTASGYGFIQDMPYAYIHEFTRTSMAGKIRRFKGGYTSLWQRIAESLPIKLHCSTEVLAIKRNSDSVTVNVKSSNEIETMEFDKIIISGNFPLKYGRTYRSVPSTSLECEPEVMDVSELEKDLFSKVETNDYYTTVLKIKGMEHMPVGFYYFREYMEDPSTIGNPVAMQKFYADSNIFLFWSYGNSADIKGPTVTELAIKSIKSMGGEVENFILQRRFKYFPHVSSQDMRNGFYEKLESELQGSRNTYYVGGLMAFELTERNSSYAMALICKNFANNSDLPVFPYTKKCLLQSLFPLQTEFQKKEPKELGELPGVQFPNLPTLNSYLKHWGTHPVTQNRTLYTWINEGGTVGGKRTYGEQHLNASCIAHKLLTSQKPVIMPGDRVLLVYVPGLDFIDAFFGCLRAKVLPVPVLPPDPLQRGGQALLKIENIAKSCGIVAILSTVAYHSAVRAGLVKSLMISLTGKNGKSAAQWPKLPWLHTDTWVNNNSRNLALEDVDDQCESKPADICFLQFTSGSTGDAKGVMITHGGLIHNVKLMKTIYKSTSRTMLVSWLPQYHDMGLIGGLFTALISGGSAVLFSPMTFIRKPLLWLETISKYQATHSAGPNFAFELVVRRLGLEKDKLQKLNLSSMIFLMVAAEPVRLKTLKRFLDLTAPFGLSQKVMAPGYGLAENCVFVSCAFGKGCPILVDWQGRVCCGYIHPGDADIDIRIVDPENGEELQEDGKEGEIWLSSPSAGIGYWGKEELSQKTFRNELQNHPGRNYTRTGDLGRIIDGKLFITGRIKDLIIVAGRNIYSADVEKTVESSSEFLRPGCCAVIGVPEEVLSAKGISLPDGSDQVGLVVVAEVRDGKTVSKDVIEQIQTRVAEEHGVSVASVKLIKPRTISKTTSGKIKRFECLKQFADETLNLVPQPILTRKSLVRSFTTGTCTEGRTPRAQLVRSSNPLPIPRFNNQEIVEHLKRLISEHSGIPIKDISVTDNMSTYGIDSIGVVKATQKLSDFLGVPVAAIDVFTASDIQELANFSENLLSKSQPEVMSNSSQAPETEIDSSEVVVDVSRSRQWGIRLLQLLALIYISIILVSPAYLSITSFQNFIPNASESVNGTPWSNYLLSLILAPLSWILCMVYTCIGISIFGNSFLRPNYALTPEISIYSMDFVKWWALYKTQEISSKVLATHLRGTVFLKYWFEMLGARIGSLVLLDTVDITDPSLVSIGDEVAMAEGVLIQSHEVRNGILSFLPIRIGKNSSIGPYSIIQKGSVIKEGSEVQPLQKVEECQHVPKPAKLNNVKEVSIGKFLK</sequence>
<feature type="transmembrane region" description="Helical" evidence="4">
    <location>
        <begin position="1282"/>
        <end position="1309"/>
    </location>
</feature>
<protein>
    <recommendedName>
        <fullName evidence="5">Carrier domain-containing protein</fullName>
    </recommendedName>
</protein>
<dbReference type="GO" id="GO:0031177">
    <property type="term" value="F:phosphopantetheine binding"/>
    <property type="evidence" value="ECO:0007669"/>
    <property type="project" value="InterPro"/>
</dbReference>
<keyword evidence="4" id="KW-0472">Membrane</keyword>
<dbReference type="SMART" id="SM00823">
    <property type="entry name" value="PKS_PP"/>
    <property type="match status" value="1"/>
</dbReference>
<dbReference type="GO" id="GO:0016491">
    <property type="term" value="F:oxidoreductase activity"/>
    <property type="evidence" value="ECO:0007669"/>
    <property type="project" value="InterPro"/>
</dbReference>
<dbReference type="Gene3D" id="1.10.1200.10">
    <property type="entry name" value="ACP-like"/>
    <property type="match status" value="1"/>
</dbReference>
<dbReference type="Gramene" id="rna-AYBTSS11_LOCUS16207">
    <property type="protein sequence ID" value="CAJ1955588.1"/>
    <property type="gene ID" value="gene-AYBTSS11_LOCUS16207"/>
</dbReference>
<dbReference type="SUPFAM" id="SSF56801">
    <property type="entry name" value="Acetyl-CoA synthetase-like"/>
    <property type="match status" value="1"/>
</dbReference>
<evidence type="ECO:0000313" key="6">
    <source>
        <dbReference type="EMBL" id="CAJ1955588.1"/>
    </source>
</evidence>
<dbReference type="Pfam" id="PF00501">
    <property type="entry name" value="AMP-binding"/>
    <property type="match status" value="1"/>
</dbReference>
<dbReference type="SUPFAM" id="SSF47336">
    <property type="entry name" value="ACP-like"/>
    <property type="match status" value="1"/>
</dbReference>
<dbReference type="InterPro" id="IPR020845">
    <property type="entry name" value="AMP-binding_CS"/>
</dbReference>
<dbReference type="PROSITE" id="PS50075">
    <property type="entry name" value="CARRIER"/>
    <property type="match status" value="1"/>
</dbReference>
<dbReference type="Gene3D" id="3.30.300.30">
    <property type="match status" value="1"/>
</dbReference>
<name>A0AA86SY85_9FABA</name>
<evidence type="ECO:0000256" key="1">
    <source>
        <dbReference type="ARBA" id="ARBA00022450"/>
    </source>
</evidence>
<dbReference type="PRINTS" id="PR00419">
    <property type="entry name" value="ADXRDTASE"/>
</dbReference>
<dbReference type="GO" id="GO:0016874">
    <property type="term" value="F:ligase activity"/>
    <property type="evidence" value="ECO:0007669"/>
    <property type="project" value="UniProtKB-KW"/>
</dbReference>
<dbReference type="EMBL" id="OY731402">
    <property type="protein sequence ID" value="CAJ1955588.1"/>
    <property type="molecule type" value="Genomic_DNA"/>
</dbReference>
<reference evidence="6" key="1">
    <citation type="submission" date="2023-10" db="EMBL/GenBank/DDBJ databases">
        <authorList>
            <person name="Domelevo Entfellner J.-B."/>
        </authorList>
    </citation>
    <scope>NUCLEOTIDE SEQUENCE</scope>
</reference>
<keyword evidence="4" id="KW-1133">Transmembrane helix</keyword>
<dbReference type="Gene3D" id="3.40.50.12780">
    <property type="entry name" value="N-terminal domain of ligase-like"/>
    <property type="match status" value="1"/>
</dbReference>
<keyword evidence="3" id="KW-0436">Ligase</keyword>
<proteinExistence type="predicted"/>
<feature type="transmembrane region" description="Helical" evidence="4">
    <location>
        <begin position="1241"/>
        <end position="1262"/>
    </location>
</feature>
<dbReference type="InterPro" id="IPR000873">
    <property type="entry name" value="AMP-dep_synth/lig_dom"/>
</dbReference>
<dbReference type="Pfam" id="PF01593">
    <property type="entry name" value="Amino_oxidase"/>
    <property type="match status" value="1"/>
</dbReference>
<dbReference type="Gene3D" id="1.10.405.20">
    <property type="match status" value="1"/>
</dbReference>
<dbReference type="InterPro" id="IPR042099">
    <property type="entry name" value="ANL_N_sf"/>
</dbReference>
<dbReference type="InterPro" id="IPR040097">
    <property type="entry name" value="FAAL/FAAC"/>
</dbReference>
<dbReference type="SUPFAM" id="SSF51905">
    <property type="entry name" value="FAD/NAD(P)-binding domain"/>
    <property type="match status" value="1"/>
</dbReference>
<dbReference type="InterPro" id="IPR006162">
    <property type="entry name" value="Ppantetheine_attach_site"/>
</dbReference>
<evidence type="ECO:0000256" key="3">
    <source>
        <dbReference type="ARBA" id="ARBA00022598"/>
    </source>
</evidence>
<dbReference type="GO" id="GO:0008610">
    <property type="term" value="P:lipid biosynthetic process"/>
    <property type="evidence" value="ECO:0007669"/>
    <property type="project" value="InterPro"/>
</dbReference>
<dbReference type="InterPro" id="IPR020806">
    <property type="entry name" value="PKS_PP-bd"/>
</dbReference>
<accession>A0AA86SY85</accession>